<gene>
    <name evidence="2" type="primary">PLESTB002052</name>
    <name evidence="2" type="ORF">PLESTB_001376800</name>
</gene>
<evidence type="ECO:0000256" key="1">
    <source>
        <dbReference type="SAM" id="MobiDB-lite"/>
    </source>
</evidence>
<reference evidence="2 3" key="1">
    <citation type="journal article" date="2023" name="Commun. Biol.">
        <title>Reorganization of the ancestral sex-determining regions during the evolution of trioecy in Pleodorina starrii.</title>
        <authorList>
            <person name="Takahashi K."/>
            <person name="Suzuki S."/>
            <person name="Kawai-Toyooka H."/>
            <person name="Yamamoto K."/>
            <person name="Hamaji T."/>
            <person name="Ootsuki R."/>
            <person name="Yamaguchi H."/>
            <person name="Kawachi M."/>
            <person name="Higashiyama T."/>
            <person name="Nozaki H."/>
        </authorList>
    </citation>
    <scope>NUCLEOTIDE SEQUENCE [LARGE SCALE GENOMIC DNA]</scope>
    <source>
        <strain evidence="2 3">NIES-4479</strain>
    </source>
</reference>
<proteinExistence type="predicted"/>
<evidence type="ECO:0000313" key="2">
    <source>
        <dbReference type="EMBL" id="GLC58580.1"/>
    </source>
</evidence>
<name>A0A9W6BVG7_9CHLO</name>
<evidence type="ECO:0000313" key="3">
    <source>
        <dbReference type="Proteomes" id="UP001165080"/>
    </source>
</evidence>
<dbReference type="AlphaFoldDB" id="A0A9W6BVG7"/>
<feature type="region of interest" description="Disordered" evidence="1">
    <location>
        <begin position="199"/>
        <end position="228"/>
    </location>
</feature>
<accession>A0A9W6BVG7</accession>
<dbReference type="Proteomes" id="UP001165080">
    <property type="component" value="Unassembled WGS sequence"/>
</dbReference>
<organism evidence="2 3">
    <name type="scientific">Pleodorina starrii</name>
    <dbReference type="NCBI Taxonomy" id="330485"/>
    <lineage>
        <taxon>Eukaryota</taxon>
        <taxon>Viridiplantae</taxon>
        <taxon>Chlorophyta</taxon>
        <taxon>core chlorophytes</taxon>
        <taxon>Chlorophyceae</taxon>
        <taxon>CS clade</taxon>
        <taxon>Chlamydomonadales</taxon>
        <taxon>Volvocaceae</taxon>
        <taxon>Pleodorina</taxon>
    </lineage>
</organism>
<sequence length="257" mass="27756">MVHQSKIDAKFSPYIAFSEQQEQQETPSRSVFSDARNNFNNIISDELAGGDTCGSAGDLLESFSSLASDCVTVSEFSADSEEPLTPSHSSEWERHFDGHVQEAGPLRYAAAAASSAAGRSSRRRIKIPFFRKVIACFGGVTSCFKPSLNVVHPFDTSQPGVISPEPSLNVVHPLINTSQPGATSPKPSLNVVRPLSASLPGAISQDNDDKESIPASTNPPPVRMEAADVEAGPEYELLLLQNFLQQLDQDLRRGRSE</sequence>
<comment type="caution">
    <text evidence="2">The sequence shown here is derived from an EMBL/GenBank/DDBJ whole genome shotgun (WGS) entry which is preliminary data.</text>
</comment>
<dbReference type="EMBL" id="BRXU01000023">
    <property type="protein sequence ID" value="GLC58580.1"/>
    <property type="molecule type" value="Genomic_DNA"/>
</dbReference>
<keyword evidence="3" id="KW-1185">Reference proteome</keyword>
<protein>
    <submittedName>
        <fullName evidence="2">Uncharacterized protein</fullName>
    </submittedName>
</protein>